<evidence type="ECO:0000313" key="3">
    <source>
        <dbReference type="EMBL" id="KDN48851.1"/>
    </source>
</evidence>
<dbReference type="Proteomes" id="UP000027361">
    <property type="component" value="Unassembled WGS sequence"/>
</dbReference>
<evidence type="ECO:0000313" key="4">
    <source>
        <dbReference type="Proteomes" id="UP000027361"/>
    </source>
</evidence>
<sequence length="546" mass="60205">MPLEDELNDLQLGAAFDRKKLDRLAAQEIRKISRDQRNRLHSIHQDSLFVRQIAKKYPRLALIANLRCGAWYTPPDLTSGCSYFKSTDGHASQWSFSLKRSNLHIIDLLAAHHDGFIIVDSTRRGKSTPDALSKTIPVWCAVLNMASRLRWGGSFSSEVSSTHGSPWDEHADLSTPSDVVSRSEHDQIASRIEGWAAALLDSDLDIPRLDKPLKPIFITPQRATTPDLDYKSIPYHPVVCLSVSRLTQGGMAYAHGSPSSPMFVYMQGAGDDHENWARGLTPTAWWDERNHAALLEAERGHIELLVDEIVQREQTSGNAGGRAWFAPTAARKHEQQLQCDEDVARIQGTCIVIKRCAPDIAAKERTAGKRMLIQCDLRGADEGEAGSDQQERKLGDVDTVLRLGLPAGKKSLPLFNRALHSVLNTVNASVAQRPAVTTGDIVISDASGKDLSGSIAVLLLSVLYDENRRWVASSPTSDHKQPDERLPQLVQAQIAAHIRTLTKDAVRKRCQWLISDANVVVSSAGPSRAWLNRVNDVLLTPNAIGP</sequence>
<dbReference type="STRING" id="1037660.A0A066W572"/>
<keyword evidence="4" id="KW-1185">Reference proteome</keyword>
<dbReference type="InterPro" id="IPR007306">
    <property type="entry name" value="Rit1"/>
</dbReference>
<reference evidence="3 4" key="1">
    <citation type="submission" date="2014-05" db="EMBL/GenBank/DDBJ databases">
        <title>Draft genome sequence of a rare smut relative, Tilletiaria anomala UBC 951.</title>
        <authorList>
            <consortium name="DOE Joint Genome Institute"/>
            <person name="Toome M."/>
            <person name="Kuo A."/>
            <person name="Henrissat B."/>
            <person name="Lipzen A."/>
            <person name="Tritt A."/>
            <person name="Yoshinaga Y."/>
            <person name="Zane M."/>
            <person name="Barry K."/>
            <person name="Grigoriev I.V."/>
            <person name="Spatafora J.W."/>
            <person name="Aimea M.C."/>
        </authorList>
    </citation>
    <scope>NUCLEOTIDE SEQUENCE [LARGE SCALE GENOMIC DNA]</scope>
    <source>
        <strain evidence="3 4">UBC 951</strain>
    </source>
</reference>
<dbReference type="EMBL" id="JMSN01000023">
    <property type="protein sequence ID" value="KDN48851.1"/>
    <property type="molecule type" value="Genomic_DNA"/>
</dbReference>
<accession>A0A066W572</accession>
<name>A0A066W572_TILAU</name>
<keyword evidence="3" id="KW-0808">Transferase</keyword>
<dbReference type="Pfam" id="PF04179">
    <property type="entry name" value="Init_tRNA_PT"/>
    <property type="match status" value="1"/>
</dbReference>
<feature type="domain" description="Rit1 DUSP-like" evidence="1">
    <location>
        <begin position="400"/>
        <end position="538"/>
    </location>
</feature>
<dbReference type="PANTHER" id="PTHR31811">
    <property type="entry name" value="TRNA A64-2'-O-RIBOSYLPHOSPHATE TRANSFERASE"/>
    <property type="match status" value="1"/>
</dbReference>
<dbReference type="HOGENOM" id="CLU_027654_1_1_1"/>
<dbReference type="OrthoDB" id="45256at2759"/>
<protein>
    <submittedName>
        <fullName evidence="3">Initiator tRNA phosphoribosyl transferase</fullName>
    </submittedName>
</protein>
<comment type="caution">
    <text evidence="3">The sequence shown here is derived from an EMBL/GenBank/DDBJ whole genome shotgun (WGS) entry which is preliminary data.</text>
</comment>
<proteinExistence type="predicted"/>
<dbReference type="InterPro" id="IPR033449">
    <property type="entry name" value="Rit1_N"/>
</dbReference>
<organism evidence="3 4">
    <name type="scientific">Tilletiaria anomala (strain ATCC 24038 / CBS 436.72 / UBC 951)</name>
    <dbReference type="NCBI Taxonomy" id="1037660"/>
    <lineage>
        <taxon>Eukaryota</taxon>
        <taxon>Fungi</taxon>
        <taxon>Dikarya</taxon>
        <taxon>Basidiomycota</taxon>
        <taxon>Ustilaginomycotina</taxon>
        <taxon>Exobasidiomycetes</taxon>
        <taxon>Georgefischeriales</taxon>
        <taxon>Tilletiariaceae</taxon>
        <taxon>Tilletiaria</taxon>
    </lineage>
</organism>
<dbReference type="Pfam" id="PF17184">
    <property type="entry name" value="Rit1_C"/>
    <property type="match status" value="1"/>
</dbReference>
<dbReference type="GO" id="GO:0043399">
    <property type="term" value="F:tRNA adenosine(64)-2'-O-ribosylphosphate transferase activity"/>
    <property type="evidence" value="ECO:0007669"/>
    <property type="project" value="InterPro"/>
</dbReference>
<feature type="domain" description="Rit1 N-terminal" evidence="2">
    <location>
        <begin position="29"/>
        <end position="310"/>
    </location>
</feature>
<dbReference type="RefSeq" id="XP_013244217.1">
    <property type="nucleotide sequence ID" value="XM_013388763.1"/>
</dbReference>
<gene>
    <name evidence="3" type="ORF">K437DRAFT_255404</name>
</gene>
<evidence type="ECO:0000259" key="1">
    <source>
        <dbReference type="Pfam" id="PF04179"/>
    </source>
</evidence>
<evidence type="ECO:0000259" key="2">
    <source>
        <dbReference type="Pfam" id="PF17184"/>
    </source>
</evidence>
<dbReference type="AlphaFoldDB" id="A0A066W572"/>
<dbReference type="FunCoup" id="A0A066W572">
    <property type="interactions" value="17"/>
</dbReference>
<dbReference type="GO" id="GO:0019988">
    <property type="term" value="P:charged-tRNA amino acid modification"/>
    <property type="evidence" value="ECO:0007669"/>
    <property type="project" value="InterPro"/>
</dbReference>
<dbReference type="InterPro" id="IPR033421">
    <property type="entry name" value="Rit1_DUSP-like"/>
</dbReference>
<dbReference type="GO" id="GO:0005737">
    <property type="term" value="C:cytoplasm"/>
    <property type="evidence" value="ECO:0007669"/>
    <property type="project" value="TreeGrafter"/>
</dbReference>
<dbReference type="GeneID" id="25264141"/>
<dbReference type="PIRSF" id="PIRSF007747">
    <property type="entry name" value="Ribosyl_Ptfrase"/>
    <property type="match status" value="1"/>
</dbReference>
<dbReference type="PANTHER" id="PTHR31811:SF0">
    <property type="entry name" value="TRNA A64-2'-O-RIBOSYLPHOSPHATE TRANSFERASE"/>
    <property type="match status" value="1"/>
</dbReference>
<dbReference type="InParanoid" id="A0A066W572"/>